<evidence type="ECO:0000256" key="1">
    <source>
        <dbReference type="SAM" id="MobiDB-lite"/>
    </source>
</evidence>
<feature type="region of interest" description="Disordered" evidence="1">
    <location>
        <begin position="1"/>
        <end position="36"/>
    </location>
</feature>
<name>A0A974D3E6_XENLA</name>
<evidence type="ECO:0000313" key="2">
    <source>
        <dbReference type="EMBL" id="OCT83622.1"/>
    </source>
</evidence>
<dbReference type="Proteomes" id="UP000694892">
    <property type="component" value="Chromosome 4L"/>
</dbReference>
<accession>A0A974D3E6</accession>
<evidence type="ECO:0000313" key="3">
    <source>
        <dbReference type="Proteomes" id="UP000694892"/>
    </source>
</evidence>
<reference evidence="3" key="1">
    <citation type="journal article" date="2016" name="Nature">
        <title>Genome evolution in the allotetraploid frog Xenopus laevis.</title>
        <authorList>
            <person name="Session A.M."/>
            <person name="Uno Y."/>
            <person name="Kwon T."/>
            <person name="Chapman J.A."/>
            <person name="Toyoda A."/>
            <person name="Takahashi S."/>
            <person name="Fukui A."/>
            <person name="Hikosaka A."/>
            <person name="Suzuki A."/>
            <person name="Kondo M."/>
            <person name="van Heeringen S.J."/>
            <person name="Quigley I."/>
            <person name="Heinz S."/>
            <person name="Ogino H."/>
            <person name="Ochi H."/>
            <person name="Hellsten U."/>
            <person name="Lyons J.B."/>
            <person name="Simakov O."/>
            <person name="Putnam N."/>
            <person name="Stites J."/>
            <person name="Kuroki Y."/>
            <person name="Tanaka T."/>
            <person name="Michiue T."/>
            <person name="Watanabe M."/>
            <person name="Bogdanovic O."/>
            <person name="Lister R."/>
            <person name="Georgiou G."/>
            <person name="Paranjpe S.S."/>
            <person name="van Kruijsbergen I."/>
            <person name="Shu S."/>
            <person name="Carlson J."/>
            <person name="Kinoshita T."/>
            <person name="Ohta Y."/>
            <person name="Mawaribuchi S."/>
            <person name="Jenkins J."/>
            <person name="Grimwood J."/>
            <person name="Schmutz J."/>
            <person name="Mitros T."/>
            <person name="Mozaffari S.V."/>
            <person name="Suzuki Y."/>
            <person name="Haramoto Y."/>
            <person name="Yamamoto T.S."/>
            <person name="Takagi C."/>
            <person name="Heald R."/>
            <person name="Miller K."/>
            <person name="Haudenschild C."/>
            <person name="Kitzman J."/>
            <person name="Nakayama T."/>
            <person name="Izutsu Y."/>
            <person name="Robert J."/>
            <person name="Fortriede J."/>
            <person name="Burns K."/>
            <person name="Lotay V."/>
            <person name="Karimi K."/>
            <person name="Yasuoka Y."/>
            <person name="Dichmann D.S."/>
            <person name="Flajnik M.F."/>
            <person name="Houston D.W."/>
            <person name="Shendure J."/>
            <person name="DuPasquier L."/>
            <person name="Vize P.D."/>
            <person name="Zorn A.M."/>
            <person name="Ito M."/>
            <person name="Marcotte E.M."/>
            <person name="Wallingford J.B."/>
            <person name="Ito Y."/>
            <person name="Asashima M."/>
            <person name="Ueno N."/>
            <person name="Matsuda Y."/>
            <person name="Veenstra G.J."/>
            <person name="Fujiyama A."/>
            <person name="Harland R.M."/>
            <person name="Taira M."/>
            <person name="Rokhsar D.S."/>
        </authorList>
    </citation>
    <scope>NUCLEOTIDE SEQUENCE [LARGE SCALE GENOMIC DNA]</scope>
    <source>
        <strain evidence="3">J</strain>
    </source>
</reference>
<gene>
    <name evidence="2" type="ORF">XELAEV_18021764mg</name>
</gene>
<dbReference type="AlphaFoldDB" id="A0A974D3E6"/>
<protein>
    <submittedName>
        <fullName evidence="2">Uncharacterized protein</fullName>
    </submittedName>
</protein>
<organism evidence="2 3">
    <name type="scientific">Xenopus laevis</name>
    <name type="common">African clawed frog</name>
    <dbReference type="NCBI Taxonomy" id="8355"/>
    <lineage>
        <taxon>Eukaryota</taxon>
        <taxon>Metazoa</taxon>
        <taxon>Chordata</taxon>
        <taxon>Craniata</taxon>
        <taxon>Vertebrata</taxon>
        <taxon>Euteleostomi</taxon>
        <taxon>Amphibia</taxon>
        <taxon>Batrachia</taxon>
        <taxon>Anura</taxon>
        <taxon>Pipoidea</taxon>
        <taxon>Pipidae</taxon>
        <taxon>Xenopodinae</taxon>
        <taxon>Xenopus</taxon>
        <taxon>Xenopus</taxon>
    </lineage>
</organism>
<proteinExistence type="predicted"/>
<dbReference type="EMBL" id="CM004472">
    <property type="protein sequence ID" value="OCT83622.1"/>
    <property type="molecule type" value="Genomic_DNA"/>
</dbReference>
<sequence>MRSPGHRLSGRQPKAAAYHSEPSQSHHPWGHTDPVRYSTRQTDLMWKPEYINFFGFGNLFTKGFKTSSPQKTFIKKKKLKLKRQNISEIILKNIESGAEQGNTAVFRAKTQKSVPVGR</sequence>